<evidence type="ECO:0000313" key="2">
    <source>
        <dbReference type="EMBL" id="MBB3948487.1"/>
    </source>
</evidence>
<dbReference type="Gene3D" id="2.60.120.10">
    <property type="entry name" value="Jelly Rolls"/>
    <property type="match status" value="1"/>
</dbReference>
<keyword evidence="2" id="KW-0413">Isomerase</keyword>
<dbReference type="InterPro" id="IPR014710">
    <property type="entry name" value="RmlC-like_jellyroll"/>
</dbReference>
<feature type="domain" description="Cupin type-2" evidence="1">
    <location>
        <begin position="46"/>
        <end position="107"/>
    </location>
</feature>
<protein>
    <submittedName>
        <fullName evidence="2">Mannose-6-phosphate isomerase-like protein (Cupin superfamily)</fullName>
    </submittedName>
</protein>
<dbReference type="AlphaFoldDB" id="A0A7W6G435"/>
<accession>A0A7W6G435</accession>
<organism evidence="2 3">
    <name type="scientific">Rhizobium skierniewicense</name>
    <dbReference type="NCBI Taxonomy" id="984260"/>
    <lineage>
        <taxon>Bacteria</taxon>
        <taxon>Pseudomonadati</taxon>
        <taxon>Pseudomonadota</taxon>
        <taxon>Alphaproteobacteria</taxon>
        <taxon>Hyphomicrobiales</taxon>
        <taxon>Rhizobiaceae</taxon>
        <taxon>Rhizobium/Agrobacterium group</taxon>
        <taxon>Rhizobium</taxon>
    </lineage>
</organism>
<dbReference type="Pfam" id="PF07883">
    <property type="entry name" value="Cupin_2"/>
    <property type="match status" value="1"/>
</dbReference>
<dbReference type="EMBL" id="JACIDV010000019">
    <property type="protein sequence ID" value="MBB3948487.1"/>
    <property type="molecule type" value="Genomic_DNA"/>
</dbReference>
<evidence type="ECO:0000259" key="1">
    <source>
        <dbReference type="Pfam" id="PF07883"/>
    </source>
</evidence>
<reference evidence="2 3" key="1">
    <citation type="submission" date="2020-08" db="EMBL/GenBank/DDBJ databases">
        <title>Genomic Encyclopedia of Type Strains, Phase IV (KMG-IV): sequencing the most valuable type-strain genomes for metagenomic binning, comparative biology and taxonomic classification.</title>
        <authorList>
            <person name="Goeker M."/>
        </authorList>
    </citation>
    <scope>NUCLEOTIDE SEQUENCE [LARGE SCALE GENOMIC DNA]</scope>
    <source>
        <strain evidence="2 3">DSM 26438</strain>
    </source>
</reference>
<keyword evidence="3" id="KW-1185">Reference proteome</keyword>
<name>A0A7W6G435_9HYPH</name>
<gene>
    <name evidence="2" type="ORF">GGQ73_004474</name>
</gene>
<dbReference type="RefSeq" id="WP_183897807.1">
    <property type="nucleotide sequence ID" value="NZ_JACIDV010000019.1"/>
</dbReference>
<dbReference type="Proteomes" id="UP000565286">
    <property type="component" value="Unassembled WGS sequence"/>
</dbReference>
<dbReference type="InterPro" id="IPR013096">
    <property type="entry name" value="Cupin_2"/>
</dbReference>
<dbReference type="InterPro" id="IPR011051">
    <property type="entry name" value="RmlC_Cupin_sf"/>
</dbReference>
<dbReference type="SUPFAM" id="SSF51182">
    <property type="entry name" value="RmlC-like cupins"/>
    <property type="match status" value="1"/>
</dbReference>
<dbReference type="GO" id="GO:0016853">
    <property type="term" value="F:isomerase activity"/>
    <property type="evidence" value="ECO:0007669"/>
    <property type="project" value="UniProtKB-KW"/>
</dbReference>
<sequence>MIIVAEEDMRREEATPHGKIGMSTAFRMTADIPNRTMEFRKRILHSGSAIGTHPIDHDEVYYVVSGEGEVHSNDQTSFLGAGMMAYLYSGDTVGIRQIGETPLELIISYPLANLVFD</sequence>
<evidence type="ECO:0000313" key="3">
    <source>
        <dbReference type="Proteomes" id="UP000565286"/>
    </source>
</evidence>
<comment type="caution">
    <text evidence="2">The sequence shown here is derived from an EMBL/GenBank/DDBJ whole genome shotgun (WGS) entry which is preliminary data.</text>
</comment>
<proteinExistence type="predicted"/>